<organism evidence="1 2">
    <name type="scientific">Streptomyces regalis</name>
    <dbReference type="NCBI Taxonomy" id="68262"/>
    <lineage>
        <taxon>Bacteria</taxon>
        <taxon>Bacillati</taxon>
        <taxon>Actinomycetota</taxon>
        <taxon>Actinomycetes</taxon>
        <taxon>Kitasatosporales</taxon>
        <taxon>Streptomycetaceae</taxon>
        <taxon>Streptomyces</taxon>
    </lineage>
</organism>
<dbReference type="Proteomes" id="UP000053923">
    <property type="component" value="Unassembled WGS sequence"/>
</dbReference>
<gene>
    <name evidence="1" type="ORF">ADL12_04510</name>
</gene>
<proteinExistence type="predicted"/>
<name>A0A0X3VJV9_9ACTN</name>
<evidence type="ECO:0000313" key="2">
    <source>
        <dbReference type="Proteomes" id="UP000053923"/>
    </source>
</evidence>
<accession>A0A0X3VJV9</accession>
<reference evidence="2" key="1">
    <citation type="submission" date="2015-10" db="EMBL/GenBank/DDBJ databases">
        <authorList>
            <person name="Ju K.-S."/>
            <person name="Doroghazi J.R."/>
            <person name="Metcalf W.W."/>
        </authorList>
    </citation>
    <scope>NUCLEOTIDE SEQUENCE [LARGE SCALE GENOMIC DNA]</scope>
    <source>
        <strain evidence="2">NRRL 3151</strain>
    </source>
</reference>
<evidence type="ECO:0000313" key="1">
    <source>
        <dbReference type="EMBL" id="KUL45073.1"/>
    </source>
</evidence>
<dbReference type="EMBL" id="LLZG01000016">
    <property type="protein sequence ID" value="KUL45073.1"/>
    <property type="molecule type" value="Genomic_DNA"/>
</dbReference>
<keyword evidence="2" id="KW-1185">Reference proteome</keyword>
<comment type="caution">
    <text evidence="1">The sequence shown here is derived from an EMBL/GenBank/DDBJ whole genome shotgun (WGS) entry which is preliminary data.</text>
</comment>
<protein>
    <submittedName>
        <fullName evidence="1">Uncharacterized protein</fullName>
    </submittedName>
</protein>
<sequence>MSQTATDTGRMSVECVLAQRPEYRGVHGECRQTEDVPLPHSMGLLLMRCCTCPCHRQGEGVGGEGRNSA</sequence>
<dbReference type="AlphaFoldDB" id="A0A0X3VJV9"/>